<evidence type="ECO:0000313" key="2">
    <source>
        <dbReference type="EMBL" id="MFG6486261.1"/>
    </source>
</evidence>
<keyword evidence="1" id="KW-0732">Signal</keyword>
<keyword evidence="3" id="KW-1185">Reference proteome</keyword>
<evidence type="ECO:0000313" key="3">
    <source>
        <dbReference type="Proteomes" id="UP001606134"/>
    </source>
</evidence>
<feature type="chain" id="PRO_5046520280" evidence="1">
    <location>
        <begin position="34"/>
        <end position="150"/>
    </location>
</feature>
<comment type="caution">
    <text evidence="2">The sequence shown here is derived from an EMBL/GenBank/DDBJ whole genome shotgun (WGS) entry which is preliminary data.</text>
</comment>
<dbReference type="Proteomes" id="UP001606134">
    <property type="component" value="Unassembled WGS sequence"/>
</dbReference>
<sequence>MNKSSGERMPQVKAKWRALVPTLVLLAAAHAHAAPEALPRHGVVMFSNLCVGERSGDLHGLRITLRRIGDVDDLMFELENEPPQRIWPVRVEGDKLSFTIPKPYSGAAVVARLLRHGETLQLDGPVVNADSKDQIELRRITNFARGLPNC</sequence>
<dbReference type="EMBL" id="JBIGIC010000003">
    <property type="protein sequence ID" value="MFG6486261.1"/>
    <property type="molecule type" value="Genomic_DNA"/>
</dbReference>
<accession>A0ABW7H8N3</accession>
<evidence type="ECO:0000256" key="1">
    <source>
        <dbReference type="SAM" id="SignalP"/>
    </source>
</evidence>
<name>A0ABW7H8N3_9BURK</name>
<gene>
    <name evidence="2" type="ORF">ACG04R_06230</name>
</gene>
<dbReference type="RefSeq" id="WP_394407279.1">
    <property type="nucleotide sequence ID" value="NZ_JBIGIC010000003.1"/>
</dbReference>
<protein>
    <submittedName>
        <fullName evidence="2">Uncharacterized protein</fullName>
    </submittedName>
</protein>
<feature type="signal peptide" evidence="1">
    <location>
        <begin position="1"/>
        <end position="33"/>
    </location>
</feature>
<reference evidence="2 3" key="1">
    <citation type="submission" date="2024-08" db="EMBL/GenBank/DDBJ databases">
        <authorList>
            <person name="Lu H."/>
        </authorList>
    </citation>
    <scope>NUCLEOTIDE SEQUENCE [LARGE SCALE GENOMIC DNA]</scope>
    <source>
        <strain evidence="2 3">BYS78W</strain>
    </source>
</reference>
<organism evidence="2 3">
    <name type="scientific">Pelomonas candidula</name>
    <dbReference type="NCBI Taxonomy" id="3299025"/>
    <lineage>
        <taxon>Bacteria</taxon>
        <taxon>Pseudomonadati</taxon>
        <taxon>Pseudomonadota</taxon>
        <taxon>Betaproteobacteria</taxon>
        <taxon>Burkholderiales</taxon>
        <taxon>Sphaerotilaceae</taxon>
        <taxon>Roseateles</taxon>
    </lineage>
</organism>
<proteinExistence type="predicted"/>